<dbReference type="AlphaFoldDB" id="A0A7J5DN68"/>
<sequence>MATKISVSVKGLIGLDDPARMRAELEAETGLTWRPQEVADEGTVLGGGIVEIILVAVVSKTAEMTVTAAVDAAKRAVERWRGERLDGLETSVDTEPGPDPADQDD</sequence>
<feature type="region of interest" description="Disordered" evidence="1">
    <location>
        <begin position="83"/>
        <end position="105"/>
    </location>
</feature>
<comment type="caution">
    <text evidence="2">The sequence shown here is derived from an EMBL/GenBank/DDBJ whole genome shotgun (WGS) entry which is preliminary data.</text>
</comment>
<proteinExistence type="predicted"/>
<keyword evidence="3" id="KW-1185">Reference proteome</keyword>
<gene>
    <name evidence="2" type="ORF">F8144_03910</name>
</gene>
<dbReference type="Proteomes" id="UP000442990">
    <property type="component" value="Unassembled WGS sequence"/>
</dbReference>
<evidence type="ECO:0000256" key="1">
    <source>
        <dbReference type="SAM" id="MobiDB-lite"/>
    </source>
</evidence>
<evidence type="ECO:0000313" key="3">
    <source>
        <dbReference type="Proteomes" id="UP000442990"/>
    </source>
</evidence>
<dbReference type="RefSeq" id="WP_151467796.1">
    <property type="nucleotide sequence ID" value="NZ_WBKG01000002.1"/>
</dbReference>
<protein>
    <submittedName>
        <fullName evidence="2">Uncharacterized protein</fullName>
    </submittedName>
</protein>
<dbReference type="EMBL" id="WBKG01000002">
    <property type="protein sequence ID" value="KAB1990202.1"/>
    <property type="molecule type" value="Genomic_DNA"/>
</dbReference>
<name>A0A7J5DN68_9ACTN</name>
<accession>A0A7J5DN68</accession>
<evidence type="ECO:0000313" key="2">
    <source>
        <dbReference type="EMBL" id="KAB1990202.1"/>
    </source>
</evidence>
<reference evidence="2 3" key="1">
    <citation type="submission" date="2019-09" db="EMBL/GenBank/DDBJ databases">
        <title>Isolation and identification of active actinomycetes.</title>
        <authorList>
            <person name="Yu Z."/>
            <person name="Han C."/>
            <person name="Yu B."/>
        </authorList>
    </citation>
    <scope>NUCLEOTIDE SEQUENCE [LARGE SCALE GENOMIC DNA]</scope>
    <source>
        <strain evidence="2 3">NEAU-H2</strain>
    </source>
</reference>
<organism evidence="2 3">
    <name type="scientific">Streptomyces triticiradicis</name>
    <dbReference type="NCBI Taxonomy" id="2651189"/>
    <lineage>
        <taxon>Bacteria</taxon>
        <taxon>Bacillati</taxon>
        <taxon>Actinomycetota</taxon>
        <taxon>Actinomycetes</taxon>
        <taxon>Kitasatosporales</taxon>
        <taxon>Streptomycetaceae</taxon>
        <taxon>Streptomyces</taxon>
    </lineage>
</organism>